<protein>
    <submittedName>
        <fullName evidence="1">24277_t:CDS:1</fullName>
    </submittedName>
</protein>
<evidence type="ECO:0000313" key="2">
    <source>
        <dbReference type="Proteomes" id="UP000789920"/>
    </source>
</evidence>
<name>A0ACA9QHZ0_9GLOM</name>
<keyword evidence="2" id="KW-1185">Reference proteome</keyword>
<organism evidence="1 2">
    <name type="scientific">Racocetra persica</name>
    <dbReference type="NCBI Taxonomy" id="160502"/>
    <lineage>
        <taxon>Eukaryota</taxon>
        <taxon>Fungi</taxon>
        <taxon>Fungi incertae sedis</taxon>
        <taxon>Mucoromycota</taxon>
        <taxon>Glomeromycotina</taxon>
        <taxon>Glomeromycetes</taxon>
        <taxon>Diversisporales</taxon>
        <taxon>Gigasporaceae</taxon>
        <taxon>Racocetra</taxon>
    </lineage>
</organism>
<comment type="caution">
    <text evidence="1">The sequence shown here is derived from an EMBL/GenBank/DDBJ whole genome shotgun (WGS) entry which is preliminary data.</text>
</comment>
<accession>A0ACA9QHZ0</accession>
<proteinExistence type="predicted"/>
<dbReference type="Proteomes" id="UP000789920">
    <property type="component" value="Unassembled WGS sequence"/>
</dbReference>
<dbReference type="EMBL" id="CAJVQC010032873">
    <property type="protein sequence ID" value="CAG8752317.1"/>
    <property type="molecule type" value="Genomic_DNA"/>
</dbReference>
<gene>
    <name evidence="1" type="ORF">RPERSI_LOCUS14321</name>
</gene>
<reference evidence="1" key="1">
    <citation type="submission" date="2021-06" db="EMBL/GenBank/DDBJ databases">
        <authorList>
            <person name="Kallberg Y."/>
            <person name="Tangrot J."/>
            <person name="Rosling A."/>
        </authorList>
    </citation>
    <scope>NUCLEOTIDE SEQUENCE</scope>
    <source>
        <strain evidence="1">MA461A</strain>
    </source>
</reference>
<evidence type="ECO:0000313" key="1">
    <source>
        <dbReference type="EMBL" id="CAG8752317.1"/>
    </source>
</evidence>
<sequence length="104" mass="12297">ETTKNPWGIIQSLSCCGIKKKVRNILYDHLKDQIPFADEGVHLDYPPERVEDRLTAIEQRHKALEFLLQDYVVNVNILFDKDFNRIHNYSKTKDDKLLKVEELE</sequence>
<feature type="non-terminal residue" evidence="1">
    <location>
        <position position="1"/>
    </location>
</feature>